<dbReference type="STRING" id="511.UZ73_02815"/>
<evidence type="ECO:0000256" key="5">
    <source>
        <dbReference type="ARBA" id="ARBA00022840"/>
    </source>
</evidence>
<evidence type="ECO:0000256" key="2">
    <source>
        <dbReference type="ARBA" id="ARBA00022448"/>
    </source>
</evidence>
<proteinExistence type="inferred from homology"/>
<dbReference type="InterPro" id="IPR003439">
    <property type="entry name" value="ABC_transporter-like_ATP-bd"/>
</dbReference>
<dbReference type="PANTHER" id="PTHR42788:SF13">
    <property type="entry name" value="ALIPHATIC SULFONATES IMPORT ATP-BINDING PROTEIN SSUB"/>
    <property type="match status" value="1"/>
</dbReference>
<accession>A0A2U2BNG4</accession>
<dbReference type="EMBL" id="QEXO01000001">
    <property type="protein sequence ID" value="PWE15542.1"/>
    <property type="molecule type" value="Genomic_DNA"/>
</dbReference>
<dbReference type="AlphaFoldDB" id="A0A2U2BNG4"/>
<organism evidence="7 8">
    <name type="scientific">Alcaligenes faecalis</name>
    <dbReference type="NCBI Taxonomy" id="511"/>
    <lineage>
        <taxon>Bacteria</taxon>
        <taxon>Pseudomonadati</taxon>
        <taxon>Pseudomonadota</taxon>
        <taxon>Betaproteobacteria</taxon>
        <taxon>Burkholderiales</taxon>
        <taxon>Alcaligenaceae</taxon>
        <taxon>Alcaligenes</taxon>
    </lineage>
</organism>
<dbReference type="CDD" id="cd03293">
    <property type="entry name" value="ABC_NrtD_SsuB_transporters"/>
    <property type="match status" value="1"/>
</dbReference>
<dbReference type="PROSITE" id="PS00211">
    <property type="entry name" value="ABC_TRANSPORTER_1"/>
    <property type="match status" value="1"/>
</dbReference>
<dbReference type="InterPro" id="IPR017871">
    <property type="entry name" value="ABC_transporter-like_CS"/>
</dbReference>
<dbReference type="PROSITE" id="PS50893">
    <property type="entry name" value="ABC_TRANSPORTER_2"/>
    <property type="match status" value="1"/>
</dbReference>
<comment type="similarity">
    <text evidence="1">Belongs to the ABC transporter superfamily.</text>
</comment>
<sequence length="268" mass="29543">MPSGSLPLSELAKKPSTDAPPIVRFDRVSKHFKTSTGTTIALQDINQRIMAGEFVAVIGPSGCGKSTLLRLLCGLEQPTSGQVNWPATADKKTPDIGVAFQEHRLLPWMNIQKNILLPKLMQAGSYSAEDEQRALLLCDMVGLKGFETKSPAELSGGMRQRASFARALFSQPDLLLLDEPFGALDALTREKIIADAERIWMDQKFGAFLITHSISEAVHLADRVIVMSARPGRVVAEIPITLERPRTNFLGDPEFARLCDELRQHLEL</sequence>
<keyword evidence="4" id="KW-0547">Nucleotide-binding</keyword>
<evidence type="ECO:0000259" key="6">
    <source>
        <dbReference type="PROSITE" id="PS50893"/>
    </source>
</evidence>
<keyword evidence="5" id="KW-0067">ATP-binding</keyword>
<evidence type="ECO:0000256" key="4">
    <source>
        <dbReference type="ARBA" id="ARBA00022741"/>
    </source>
</evidence>
<feature type="domain" description="ABC transporter" evidence="6">
    <location>
        <begin position="23"/>
        <end position="254"/>
    </location>
</feature>
<dbReference type="SMART" id="SM00382">
    <property type="entry name" value="AAA"/>
    <property type="match status" value="1"/>
</dbReference>
<name>A0A2U2BNG4_ALCFA</name>
<keyword evidence="3" id="KW-0472">Membrane</keyword>
<reference evidence="7 8" key="1">
    <citation type="submission" date="2018-05" db="EMBL/GenBank/DDBJ databases">
        <title>Genome Sequence of an Efficient Indole-Degrading Bacterium, Alcaligenes sp.YBY.</title>
        <authorList>
            <person name="Yang B."/>
        </authorList>
    </citation>
    <scope>NUCLEOTIDE SEQUENCE [LARGE SCALE GENOMIC DNA]</scope>
    <source>
        <strain evidence="7 8">YBY</strain>
    </source>
</reference>
<dbReference type="PANTHER" id="PTHR42788">
    <property type="entry name" value="TAURINE IMPORT ATP-BINDING PROTEIN-RELATED"/>
    <property type="match status" value="1"/>
</dbReference>
<gene>
    <name evidence="7" type="ORF">DF183_02080</name>
</gene>
<dbReference type="GO" id="GO:0016887">
    <property type="term" value="F:ATP hydrolysis activity"/>
    <property type="evidence" value="ECO:0007669"/>
    <property type="project" value="InterPro"/>
</dbReference>
<keyword evidence="2" id="KW-0813">Transport</keyword>
<dbReference type="Pfam" id="PF00005">
    <property type="entry name" value="ABC_tran"/>
    <property type="match status" value="1"/>
</dbReference>
<dbReference type="Proteomes" id="UP000245216">
    <property type="component" value="Unassembled WGS sequence"/>
</dbReference>
<comment type="caution">
    <text evidence="7">The sequence shown here is derived from an EMBL/GenBank/DDBJ whole genome shotgun (WGS) entry which is preliminary data.</text>
</comment>
<keyword evidence="3" id="KW-1003">Cell membrane</keyword>
<dbReference type="InterPro" id="IPR050166">
    <property type="entry name" value="ABC_transporter_ATP-bind"/>
</dbReference>
<evidence type="ECO:0000313" key="7">
    <source>
        <dbReference type="EMBL" id="PWE15542.1"/>
    </source>
</evidence>
<protein>
    <recommendedName>
        <fullName evidence="6">ABC transporter domain-containing protein</fullName>
    </recommendedName>
</protein>
<evidence type="ECO:0000256" key="1">
    <source>
        <dbReference type="ARBA" id="ARBA00005417"/>
    </source>
</evidence>
<reference evidence="7 8" key="2">
    <citation type="submission" date="2018-05" db="EMBL/GenBank/DDBJ databases">
        <authorList>
            <person name="Lanie J.A."/>
            <person name="Ng W.-L."/>
            <person name="Kazmierczak K.M."/>
            <person name="Andrzejewski T.M."/>
            <person name="Davidsen T.M."/>
            <person name="Wayne K.J."/>
            <person name="Tettelin H."/>
            <person name="Glass J.I."/>
            <person name="Rusch D."/>
            <person name="Podicherti R."/>
            <person name="Tsui H.-C.T."/>
            <person name="Winkler M.E."/>
        </authorList>
    </citation>
    <scope>NUCLEOTIDE SEQUENCE [LARGE SCALE GENOMIC DNA]</scope>
    <source>
        <strain evidence="7 8">YBY</strain>
    </source>
</reference>
<evidence type="ECO:0000256" key="3">
    <source>
        <dbReference type="ARBA" id="ARBA00022475"/>
    </source>
</evidence>
<dbReference type="InterPro" id="IPR003593">
    <property type="entry name" value="AAA+_ATPase"/>
</dbReference>
<dbReference type="Gene3D" id="3.40.50.300">
    <property type="entry name" value="P-loop containing nucleotide triphosphate hydrolases"/>
    <property type="match status" value="1"/>
</dbReference>
<dbReference type="InterPro" id="IPR027417">
    <property type="entry name" value="P-loop_NTPase"/>
</dbReference>
<dbReference type="GO" id="GO:0005524">
    <property type="term" value="F:ATP binding"/>
    <property type="evidence" value="ECO:0007669"/>
    <property type="project" value="UniProtKB-KW"/>
</dbReference>
<evidence type="ECO:0000313" key="8">
    <source>
        <dbReference type="Proteomes" id="UP000245216"/>
    </source>
</evidence>
<dbReference type="SUPFAM" id="SSF52540">
    <property type="entry name" value="P-loop containing nucleoside triphosphate hydrolases"/>
    <property type="match status" value="1"/>
</dbReference>